<name>A0A6J2W1N9_CHACN</name>
<dbReference type="CTD" id="556650"/>
<dbReference type="RefSeq" id="XP_030639260.1">
    <property type="nucleotide sequence ID" value="XM_030783400.1"/>
</dbReference>
<dbReference type="OrthoDB" id="422720at2759"/>
<dbReference type="Pfam" id="PF05049">
    <property type="entry name" value="IIGP"/>
    <property type="match status" value="1"/>
</dbReference>
<dbReference type="GO" id="GO:0005525">
    <property type="term" value="F:GTP binding"/>
    <property type="evidence" value="ECO:0007669"/>
    <property type="project" value="InterPro"/>
</dbReference>
<comment type="similarity">
    <text evidence="1">Belongs to the TRAFAC class dynamin-like GTPase superfamily. IRG family.</text>
</comment>
<evidence type="ECO:0000313" key="3">
    <source>
        <dbReference type="Proteomes" id="UP000504632"/>
    </source>
</evidence>
<dbReference type="Proteomes" id="UP000504632">
    <property type="component" value="Chromosome 8"/>
</dbReference>
<proteinExistence type="inferred from homology"/>
<dbReference type="PANTHER" id="PTHR14143">
    <property type="entry name" value="INTERFERON-INDUCIBLE GTPASE FAMILY MEMBER"/>
    <property type="match status" value="1"/>
</dbReference>
<dbReference type="SUPFAM" id="SSF52540">
    <property type="entry name" value="P-loop containing nucleoside triphosphate hydrolases"/>
    <property type="match status" value="1"/>
</dbReference>
<dbReference type="GeneID" id="115819875"/>
<dbReference type="InterPro" id="IPR030385">
    <property type="entry name" value="G_IRG_dom"/>
</dbReference>
<keyword evidence="3" id="KW-1185">Reference proteome</keyword>
<protein>
    <submittedName>
        <fullName evidence="4">Immunity-related GTPase family, q2</fullName>
    </submittedName>
</protein>
<dbReference type="GO" id="GO:0016020">
    <property type="term" value="C:membrane"/>
    <property type="evidence" value="ECO:0007669"/>
    <property type="project" value="InterPro"/>
</dbReference>
<dbReference type="Gene3D" id="3.40.50.300">
    <property type="entry name" value="P-loop containing nucleotide triphosphate hydrolases"/>
    <property type="match status" value="1"/>
</dbReference>
<organism evidence="3 4">
    <name type="scientific">Chanos chanos</name>
    <name type="common">Milkfish</name>
    <name type="synonym">Mugil chanos</name>
    <dbReference type="NCBI Taxonomy" id="29144"/>
    <lineage>
        <taxon>Eukaryota</taxon>
        <taxon>Metazoa</taxon>
        <taxon>Chordata</taxon>
        <taxon>Craniata</taxon>
        <taxon>Vertebrata</taxon>
        <taxon>Euteleostomi</taxon>
        <taxon>Actinopterygii</taxon>
        <taxon>Neopterygii</taxon>
        <taxon>Teleostei</taxon>
        <taxon>Ostariophysi</taxon>
        <taxon>Gonorynchiformes</taxon>
        <taxon>Chanidae</taxon>
        <taxon>Chanos</taxon>
    </lineage>
</organism>
<dbReference type="PANTHER" id="PTHR14143:SF2">
    <property type="entry name" value="IMMUNITY-RELATED GTPASE FAMILY, Q2"/>
    <property type="match status" value="1"/>
</dbReference>
<sequence length="379" mass="41618">MADVLRSLNLLETLKEYVEKNKISDVRDAVEDLLVSHINIAVAGDRGPEKAAFINSLRGLSFEDEGAAPRSSSSNPEELALYQHTKYPNFRLWDLPGFSKDSKIDPLDYMEHFKLLRYNAVIFTFTASPHPNSVILWKKARMVQKETVYFALLATEKDTEKTMVAKKKKSVEELKAEGVANPTVYRVQPIALEMEDFPKLLEAMTGGLHEIRSHALLLALPAFSTAIVTQKRDTFKALVWAAASLSGGISTIPVPLVASVVDSGLAVRILSKAQTSLCLDDESIERLAGQRGKNTAQLKGLRTCVLSIEVTKSEVKRRLAAAEKSTSSTTNRLVELAMPRNARAASRSFTVMLQALNGAIDEMGVDAEKIVEMATGKGQ</sequence>
<dbReference type="AlphaFoldDB" id="A0A6J2W1N9"/>
<dbReference type="InterPro" id="IPR007743">
    <property type="entry name" value="Immunity-related_GTPase-like"/>
</dbReference>
<evidence type="ECO:0000256" key="1">
    <source>
        <dbReference type="ARBA" id="ARBA00005429"/>
    </source>
</evidence>
<dbReference type="FunCoup" id="A0A6J2W1N9">
    <property type="interactions" value="3"/>
</dbReference>
<accession>A0A6J2W1N9</accession>
<reference evidence="4" key="1">
    <citation type="submission" date="2025-08" db="UniProtKB">
        <authorList>
            <consortium name="RefSeq"/>
        </authorList>
    </citation>
    <scope>IDENTIFICATION</scope>
</reference>
<evidence type="ECO:0000313" key="4">
    <source>
        <dbReference type="RefSeq" id="XP_030639260.1"/>
    </source>
</evidence>
<dbReference type="PROSITE" id="PS51716">
    <property type="entry name" value="G_IRG"/>
    <property type="match status" value="1"/>
</dbReference>
<feature type="domain" description="IRG-type G" evidence="2">
    <location>
        <begin position="36"/>
        <end position="207"/>
    </location>
</feature>
<evidence type="ECO:0000259" key="2">
    <source>
        <dbReference type="PROSITE" id="PS51716"/>
    </source>
</evidence>
<dbReference type="InParanoid" id="A0A6J2W1N9"/>
<gene>
    <name evidence="4" type="primary">irgq2</name>
</gene>
<dbReference type="InterPro" id="IPR027417">
    <property type="entry name" value="P-loop_NTPase"/>
</dbReference>